<name>A0A4R2H3F6_9ACTN</name>
<evidence type="ECO:0000313" key="4">
    <source>
        <dbReference type="Proteomes" id="UP000294508"/>
    </source>
</evidence>
<keyword evidence="4" id="KW-1185">Reference proteome</keyword>
<proteinExistence type="predicted"/>
<keyword evidence="2" id="KW-1133">Transmembrane helix</keyword>
<sequence length="200" mass="21833">MFLTTDSVPVRDRAATVREAIWRSVARLELAEEEVVFGQTYPRGRRTEGIAVRALIGQLRRHVSEYRQWRADGLSSQQESPLGADHDDTGVQGWDRASSPGRCCWPASAAAWSRHPTSPLSLQHVPVRMAGAAGGALQTAQRIGGAVGTAVFATIFYRLLADSHHNYATTVPATLLRASALMLAALCIATTDLVIHHRRR</sequence>
<keyword evidence="2" id="KW-0472">Membrane</keyword>
<dbReference type="EMBL" id="SLWN01000013">
    <property type="protein sequence ID" value="TCO19684.1"/>
    <property type="molecule type" value="Genomic_DNA"/>
</dbReference>
<accession>A0A4R2H3F6</accession>
<dbReference type="Proteomes" id="UP000294508">
    <property type="component" value="Unassembled WGS sequence"/>
</dbReference>
<reference evidence="3 4" key="1">
    <citation type="journal article" date="2015" name="Stand. Genomic Sci.">
        <title>Genomic Encyclopedia of Bacterial and Archaeal Type Strains, Phase III: the genomes of soil and plant-associated and newly described type strains.</title>
        <authorList>
            <person name="Whitman W.B."/>
            <person name="Woyke T."/>
            <person name="Klenk H.P."/>
            <person name="Zhou Y."/>
            <person name="Lilburn T.G."/>
            <person name="Beck B.J."/>
            <person name="De Vos P."/>
            <person name="Vandamme P."/>
            <person name="Eisen J.A."/>
            <person name="Garrity G."/>
            <person name="Hugenholtz P."/>
            <person name="Kyrpides N.C."/>
        </authorList>
    </citation>
    <scope>NUCLEOTIDE SEQUENCE [LARGE SCALE GENOMIC DNA]</scope>
    <source>
        <strain evidence="3 4">VKM Ac-2572</strain>
    </source>
</reference>
<evidence type="ECO:0000313" key="3">
    <source>
        <dbReference type="EMBL" id="TCO19684.1"/>
    </source>
</evidence>
<feature type="transmembrane region" description="Helical" evidence="2">
    <location>
        <begin position="175"/>
        <end position="195"/>
    </location>
</feature>
<gene>
    <name evidence="3" type="ORF">EV652_11383</name>
</gene>
<dbReference type="AlphaFoldDB" id="A0A4R2H3F6"/>
<feature type="transmembrane region" description="Helical" evidence="2">
    <location>
        <begin position="143"/>
        <end position="160"/>
    </location>
</feature>
<comment type="caution">
    <text evidence="3">The sequence shown here is derived from an EMBL/GenBank/DDBJ whole genome shotgun (WGS) entry which is preliminary data.</text>
</comment>
<protein>
    <recommendedName>
        <fullName evidence="5">MFS transporter</fullName>
    </recommendedName>
</protein>
<organism evidence="3 4">
    <name type="scientific">Kribbella steppae</name>
    <dbReference type="NCBI Taxonomy" id="2512223"/>
    <lineage>
        <taxon>Bacteria</taxon>
        <taxon>Bacillati</taxon>
        <taxon>Actinomycetota</taxon>
        <taxon>Actinomycetes</taxon>
        <taxon>Propionibacteriales</taxon>
        <taxon>Kribbellaceae</taxon>
        <taxon>Kribbella</taxon>
    </lineage>
</organism>
<keyword evidence="2" id="KW-0812">Transmembrane</keyword>
<evidence type="ECO:0008006" key="5">
    <source>
        <dbReference type="Google" id="ProtNLM"/>
    </source>
</evidence>
<feature type="region of interest" description="Disordered" evidence="1">
    <location>
        <begin position="74"/>
        <end position="97"/>
    </location>
</feature>
<evidence type="ECO:0000256" key="1">
    <source>
        <dbReference type="SAM" id="MobiDB-lite"/>
    </source>
</evidence>
<evidence type="ECO:0000256" key="2">
    <source>
        <dbReference type="SAM" id="Phobius"/>
    </source>
</evidence>